<proteinExistence type="predicted"/>
<dbReference type="EMBL" id="GBHO01039700">
    <property type="protein sequence ID" value="JAG03904.1"/>
    <property type="molecule type" value="Transcribed_RNA"/>
</dbReference>
<organism evidence="1">
    <name type="scientific">Lygus hesperus</name>
    <name type="common">Western plant bug</name>
    <dbReference type="NCBI Taxonomy" id="30085"/>
    <lineage>
        <taxon>Eukaryota</taxon>
        <taxon>Metazoa</taxon>
        <taxon>Ecdysozoa</taxon>
        <taxon>Arthropoda</taxon>
        <taxon>Hexapoda</taxon>
        <taxon>Insecta</taxon>
        <taxon>Pterygota</taxon>
        <taxon>Neoptera</taxon>
        <taxon>Paraneoptera</taxon>
        <taxon>Hemiptera</taxon>
        <taxon>Heteroptera</taxon>
        <taxon>Panheteroptera</taxon>
        <taxon>Cimicomorpha</taxon>
        <taxon>Miridae</taxon>
        <taxon>Mirini</taxon>
        <taxon>Lygus</taxon>
    </lineage>
</organism>
<evidence type="ECO:0000313" key="1">
    <source>
        <dbReference type="EMBL" id="JAG03904.1"/>
    </source>
</evidence>
<reference evidence="1" key="2">
    <citation type="submission" date="2014-07" db="EMBL/GenBank/DDBJ databases">
        <authorList>
            <person name="Hull J."/>
        </authorList>
    </citation>
    <scope>NUCLEOTIDE SEQUENCE</scope>
</reference>
<protein>
    <submittedName>
        <fullName evidence="1">UPF0145 protein yjfJ</fullName>
    </submittedName>
</protein>
<gene>
    <name evidence="1" type="primary">yjfJ</name>
    <name evidence="1" type="ORF">CM83_2432</name>
</gene>
<evidence type="ECO:0000313" key="2">
    <source>
        <dbReference type="EMBL" id="JAG61204.1"/>
    </source>
</evidence>
<accession>A0A0A9W7X4</accession>
<dbReference type="EMBL" id="GBRD01004617">
    <property type="protein sequence ID" value="JAG61204.1"/>
    <property type="molecule type" value="Transcribed_RNA"/>
</dbReference>
<reference evidence="2" key="3">
    <citation type="submission" date="2014-09" db="EMBL/GenBank/DDBJ databases">
        <authorList>
            <person name="Magalhaes I.L.F."/>
            <person name="Oliveira U."/>
            <person name="Santos F.R."/>
            <person name="Vidigal T.H.D.A."/>
            <person name="Brescovit A.D."/>
            <person name="Santos A.J."/>
        </authorList>
    </citation>
    <scope>NUCLEOTIDE SEQUENCE</scope>
</reference>
<dbReference type="AlphaFoldDB" id="A0A0A9W7X4"/>
<reference evidence="1" key="1">
    <citation type="journal article" date="2014" name="PLoS ONE">
        <title>Transcriptome-Based Identification of ABC Transporters in the Western Tarnished Plant Bug Lygus hesperus.</title>
        <authorList>
            <person name="Hull J.J."/>
            <person name="Chaney K."/>
            <person name="Geib S.M."/>
            <person name="Fabrick J.A."/>
            <person name="Brent C.S."/>
            <person name="Walsh D."/>
            <person name="Lavine L.C."/>
        </authorList>
    </citation>
    <scope>NUCLEOTIDE SEQUENCE</scope>
</reference>
<sequence>MSTSQSRLKRLLLAIQNMFGFQVCVKKRSTPINETDEKLLNIFNDLTVGISEVFDDDSKSFEEFLKCDRVSCKIRVLNEQIGQVRIMYSLWKRGYDLNPEDLTAKCQSLNLLVDCIRDDVFCAYLRMSPEQKLELLKKNKQVSSIFAVLGSLENEVTDMVKTMFPNEEILKLIRPLLRPEFNRALFRRCAQGVLNRNAPQCFQSIKFCYKELPFERPIKVDASTDPIEAKEWQNLRYTPTAFGDCFYGTNSYDGEHFGKSIVGKDMVNSKGNQMSEITVSSRASYKYDSQKLVHIEEDRDLSYWNKPGADHPVAMDVRSATFVTVDSCVKNGSSRDRLSIISDVEDVLGIQSDFWQNTYSVEHLDSRRSCDRNHSDVNFWKLAADMIAENPVLD</sequence>
<name>A0A0A9W7X4_LYGHE</name>